<protein>
    <submittedName>
        <fullName evidence="1">Uncharacterized protein</fullName>
    </submittedName>
</protein>
<name>A0ABP1E1W5_9APHY</name>
<gene>
    <name evidence="1" type="ORF">GFSPODELE1_LOCUS9015</name>
</gene>
<evidence type="ECO:0000313" key="1">
    <source>
        <dbReference type="EMBL" id="CAL1712839.1"/>
    </source>
</evidence>
<dbReference type="Proteomes" id="UP001497453">
    <property type="component" value="Chromosome 7"/>
</dbReference>
<accession>A0ABP1E1W5</accession>
<sequence length="103" mass="11408">MPTYGHEEGNEADAPADFGLTINSVHGRGFASPVLAMPFQLVAAPYLTQPLIRRLAFDFSSEHTQRIRSLGYIVSTLICSVQNTYTLAVVTSVCIRWHPLYPI</sequence>
<proteinExistence type="predicted"/>
<evidence type="ECO:0000313" key="2">
    <source>
        <dbReference type="Proteomes" id="UP001497453"/>
    </source>
</evidence>
<reference evidence="2" key="1">
    <citation type="submission" date="2024-04" db="EMBL/GenBank/DDBJ databases">
        <authorList>
            <person name="Shaw F."/>
            <person name="Minotto A."/>
        </authorList>
    </citation>
    <scope>NUCLEOTIDE SEQUENCE [LARGE SCALE GENOMIC DNA]</scope>
</reference>
<dbReference type="EMBL" id="OZ037950">
    <property type="protein sequence ID" value="CAL1712839.1"/>
    <property type="molecule type" value="Genomic_DNA"/>
</dbReference>
<keyword evidence="2" id="KW-1185">Reference proteome</keyword>
<organism evidence="1 2">
    <name type="scientific">Somion occarium</name>
    <dbReference type="NCBI Taxonomy" id="3059160"/>
    <lineage>
        <taxon>Eukaryota</taxon>
        <taxon>Fungi</taxon>
        <taxon>Dikarya</taxon>
        <taxon>Basidiomycota</taxon>
        <taxon>Agaricomycotina</taxon>
        <taxon>Agaricomycetes</taxon>
        <taxon>Polyporales</taxon>
        <taxon>Cerrenaceae</taxon>
        <taxon>Somion</taxon>
    </lineage>
</organism>